<feature type="coiled-coil region" evidence="1">
    <location>
        <begin position="369"/>
        <end position="419"/>
    </location>
</feature>
<keyword evidence="4" id="KW-1185">Reference proteome</keyword>
<sequence>MTSINHNNNLCLVTLHFPSSTACHCPDHVPPRELYKKFGKILNPKNTSNNNPTNILNNLCSGLETFLGFNSESKGYDGSGIVYSDLDRLCDGVMGFLFSIITDVNKNENLEKYNNNLPGILKKIKLAQYNRKEHFDSSIVAVSRGIREWVSGVEDRHRKVVEPLNELQELLSKHVSLKMEYKPIKEQLQNWQTFAGDYLDKALMSVELLDGVDTKLRNTISSKIDFVKQLVDNFWNSVNDARLWNSVENLGSEFDKKHAEVKTYIQTQIQRVQSALNQKFELIRLKLGSLTHQRTMYLKKIEEAVQNAQKLADDLLSSEINGYDRGCKEKLLLLFIQISDCINRFVDITDSTPLIKQFSVVRDKVSGINAAVQGDLQQLKKEVNELAADVQGNKDSALVKDALKDLEDARKTLDLTTAEITSESKALKKQYEVGVKNIFDKLPISFAGLKNAIYGEGGSSSDPAESSLAKFITDLIAAIGDEDNGNLVRAVNTFHNDATQRIKDAANTAIEEAVKKFKMSSNRINEIDVAQVMTMYNTAAETLEEAVNLISGELSALKGIPTVIEQNREAADAYMTQLKTKIEGIQAAVKAILPKVTTANEALQSSIDAAVQFHQDAQDTANGALAVLHTNLQKYVQNALNDLEEQTQTLYSEQKRVDLTSLNKSVTAQILEIIGLIDSDFHTGLKGLMNKLHGTFTIHNLQKVSDSSLEIFSNKAKEFVTKFFTSLQSQSDLSPDRLTPLTQALSSLLSTMHSQRHFDAAVSRKLADLQAQLTTLAPSSFAEASPLLNVLKAGVQAFHGELAKQYVSRYSGQIYADQLVKPKTSSEAKTVKTMPNPADNTEITEYGRKCAKVFLTALSITHNALKALKKYGSVRWRSQQVNDTTEFGKFFINHGYHVATGDKQQWELQDKVTKTGFHIYKLVVKDDDEHVYTKHDHDQDNGPLKRLHGCLQTYYRVGHVTSASAKKRPSNIFEILCWISGLPSNNVYDDLLHDAVSDLFVDPAKQVTVGDLAAAVVGDEPVPAYPHSIELERTQAAVTRLCSKSYDVLATILGYGDAYTMYAVDFGNNALNFHYPPKAGDCLQMLIDMLRRLLPPLRFLHSQCKLGAEFHGWSECFYGKDVRTTKWTCTDHSSDEVTCQPNCQPKGKANCQPTSPLQSYLSDCLVGRLPHELSSIGCKYDCRTCSKSQPGQPCLTPLGFRAFSGSAKTGKHICDVLDEFFNNEKLLALFTFSPQPPASLPEHFGFALSLAAGLNASNANKHDGVITLQDALETSVKETSMDLYNEASAFITAFRNAYHSTHGGKAMMHPTATNADLKSLSMRDSCMVAAKDNVHCGPYLSSLYSDAYYYLAPKHCNLYLSWAVYLPWTLYRYLQGLFDSFCNISCQDWGCRGCLQNEKCKKGKHGEDYNCKCRGIVECRGVMSVFHTYGFSFGDASKLMSTDEWRYCRNFHAQFKNVLKSKYFQTLFDKCDEFIFKIRSPFIWLNVALWSLSLLYLLHIMVIRLDLLHIKSHLHSPSSHRIAAQSLLAAARVNKFNRVFYLQP</sequence>
<keyword evidence="2" id="KW-0472">Membrane</keyword>
<keyword evidence="2" id="KW-0812">Transmembrane</keyword>
<organism evidence="3 4">
    <name type="scientific">Babesia bigemina</name>
    <dbReference type="NCBI Taxonomy" id="5866"/>
    <lineage>
        <taxon>Eukaryota</taxon>
        <taxon>Sar</taxon>
        <taxon>Alveolata</taxon>
        <taxon>Apicomplexa</taxon>
        <taxon>Aconoidasida</taxon>
        <taxon>Piroplasmida</taxon>
        <taxon>Babesiidae</taxon>
        <taxon>Babesia</taxon>
    </lineage>
</organism>
<dbReference type="GeneID" id="24566045"/>
<accession>A0A061DDK5</accession>
<keyword evidence="2" id="KW-1133">Transmembrane helix</keyword>
<gene>
    <name evidence="3" type="ORF">BBBOND_0314060</name>
</gene>
<dbReference type="Proteomes" id="UP000033188">
    <property type="component" value="Chromosome 3"/>
</dbReference>
<proteinExistence type="predicted"/>
<dbReference type="RefSeq" id="XP_012769690.1">
    <property type="nucleotide sequence ID" value="XM_012914236.1"/>
</dbReference>
<protein>
    <recommendedName>
        <fullName evidence="5">C3H1-type domain-containing protein</fullName>
    </recommendedName>
</protein>
<dbReference type="VEuPathDB" id="PiroplasmaDB:BBBOND_0314060"/>
<reference evidence="4" key="1">
    <citation type="journal article" date="2014" name="Nucleic Acids Res.">
        <title>The evolutionary dynamics of variant antigen genes in Babesia reveal a history of genomic innovation underlying host-parasite interaction.</title>
        <authorList>
            <person name="Jackson A.P."/>
            <person name="Otto T.D."/>
            <person name="Darby A."/>
            <person name="Ramaprasad A."/>
            <person name="Xia D."/>
            <person name="Echaide I.E."/>
            <person name="Farber M."/>
            <person name="Gahlot S."/>
            <person name="Gamble J."/>
            <person name="Gupta D."/>
            <person name="Gupta Y."/>
            <person name="Jackson L."/>
            <person name="Malandrin L."/>
            <person name="Malas T.B."/>
            <person name="Moussa E."/>
            <person name="Nair M."/>
            <person name="Reid A.J."/>
            <person name="Sanders M."/>
            <person name="Sharma J."/>
            <person name="Tracey A."/>
            <person name="Quail M.A."/>
            <person name="Weir W."/>
            <person name="Wastling J.M."/>
            <person name="Hall N."/>
            <person name="Willadsen P."/>
            <person name="Lingelbach K."/>
            <person name="Shiels B."/>
            <person name="Tait A."/>
            <person name="Berriman M."/>
            <person name="Allred D.R."/>
            <person name="Pain A."/>
        </authorList>
    </citation>
    <scope>NUCLEOTIDE SEQUENCE [LARGE SCALE GENOMIC DNA]</scope>
    <source>
        <strain evidence="4">Bond</strain>
    </source>
</reference>
<dbReference type="OrthoDB" id="365890at2759"/>
<feature type="transmembrane region" description="Helical" evidence="2">
    <location>
        <begin position="1482"/>
        <end position="1503"/>
    </location>
</feature>
<evidence type="ECO:0008006" key="5">
    <source>
        <dbReference type="Google" id="ProtNLM"/>
    </source>
</evidence>
<dbReference type="EMBL" id="LK391709">
    <property type="protein sequence ID" value="CDR97504.1"/>
    <property type="molecule type" value="Genomic_DNA"/>
</dbReference>
<dbReference type="KEGG" id="bbig:BBBOND_0314060"/>
<evidence type="ECO:0000256" key="1">
    <source>
        <dbReference type="SAM" id="Coils"/>
    </source>
</evidence>
<evidence type="ECO:0000313" key="3">
    <source>
        <dbReference type="EMBL" id="CDR97504.1"/>
    </source>
</evidence>
<keyword evidence="1" id="KW-0175">Coiled coil</keyword>
<evidence type="ECO:0000313" key="4">
    <source>
        <dbReference type="Proteomes" id="UP000033188"/>
    </source>
</evidence>
<evidence type="ECO:0000256" key="2">
    <source>
        <dbReference type="SAM" id="Phobius"/>
    </source>
</evidence>
<name>A0A061DDK5_BABBI</name>